<dbReference type="HOGENOM" id="CLU_679248_0_0_0"/>
<reference evidence="2 3" key="1">
    <citation type="submission" date="2007-07" db="EMBL/GenBank/DDBJ databases">
        <title>Complete sequence of Fervidobacterium nodosum Rt17-B1.</title>
        <authorList>
            <consortium name="US DOE Joint Genome Institute"/>
            <person name="Copeland A."/>
            <person name="Lucas S."/>
            <person name="Lapidus A."/>
            <person name="Barry K."/>
            <person name="Glavina del Rio T."/>
            <person name="Dalin E."/>
            <person name="Tice H."/>
            <person name="Pitluck S."/>
            <person name="Saunders E."/>
            <person name="Brettin T."/>
            <person name="Bruce D."/>
            <person name="Detter J.C."/>
            <person name="Han C."/>
            <person name="Schmutz J."/>
            <person name="Larimer F."/>
            <person name="Land M."/>
            <person name="Hauser L."/>
            <person name="Kyrpides N."/>
            <person name="Mikhailova N."/>
            <person name="Nelson K."/>
            <person name="Gogarten J.P."/>
            <person name="Noll K."/>
            <person name="Richardson P."/>
        </authorList>
    </citation>
    <scope>NUCLEOTIDE SEQUENCE [LARGE SCALE GENOMIC DNA]</scope>
    <source>
        <strain evidence="3">ATCC 35602 / DSM 5306 / Rt17-B1</strain>
    </source>
</reference>
<evidence type="ECO:0000313" key="3">
    <source>
        <dbReference type="Proteomes" id="UP000002415"/>
    </source>
</evidence>
<dbReference type="KEGG" id="fno:Fnod_1308"/>
<dbReference type="RefSeq" id="WP_011994464.1">
    <property type="nucleotide sequence ID" value="NC_009718.1"/>
</dbReference>
<proteinExistence type="predicted"/>
<dbReference type="InterPro" id="IPR000595">
    <property type="entry name" value="cNMP-bd_dom"/>
</dbReference>
<dbReference type="SMART" id="SM00100">
    <property type="entry name" value="cNMP"/>
    <property type="match status" value="1"/>
</dbReference>
<sequence>MDIVTYPKGSVLYDYDEIPRKFYYLLEGEVSVKVHKKEVNLNSGTFGEWSWFSMLSEEKITVSSPEAMFYVFEPQEVFQSKEYLKILKSAISSISKRLLIADSELAECQKLPEYVGPDRLRYFKRVHPNSYKLDDKVFQDVLSAKRFYAGGYYKEAFDVLVKILPEVVSEDLKKEIMVLYTLLSVILDPEHAELHFRRLNPKDYAEHLSYFYLHTFLRGGQNQDILEMFMKAGLYIPPYTIVTLEGDVAQEGYLVVKGYLKAVKLYENKEVLLSIVQPGEFVGEGALLDTKTRMVTLYSISPASIIPINCESIEKSLQTNPNFILRICKSQLKRIKQVKSLIKIKNIPNPIKRIDWAISYFQELFSKVKITAKDISNLIDVNVEHVIEELKRKGFRITLDGSIEK</sequence>
<dbReference type="AlphaFoldDB" id="A7HMM2"/>
<dbReference type="OrthoDB" id="9798104at2"/>
<dbReference type="PANTHER" id="PTHR47823:SF9">
    <property type="entry name" value="CHROMOSOME UNDETERMINED SCAFFOLD_10, WHOLE GENOME SHOTGUN SEQUENCE"/>
    <property type="match status" value="1"/>
</dbReference>
<dbReference type="InterPro" id="IPR014710">
    <property type="entry name" value="RmlC-like_jellyroll"/>
</dbReference>
<dbReference type="eggNOG" id="COG0664">
    <property type="taxonomic scope" value="Bacteria"/>
</dbReference>
<dbReference type="SUPFAM" id="SSF51206">
    <property type="entry name" value="cAMP-binding domain-like"/>
    <property type="match status" value="2"/>
</dbReference>
<name>A7HMM2_FERNB</name>
<dbReference type="Gene3D" id="2.60.120.10">
    <property type="entry name" value="Jelly Rolls"/>
    <property type="match status" value="2"/>
</dbReference>
<dbReference type="Proteomes" id="UP000002415">
    <property type="component" value="Chromosome"/>
</dbReference>
<evidence type="ECO:0000313" key="2">
    <source>
        <dbReference type="EMBL" id="ABS61155.1"/>
    </source>
</evidence>
<feature type="domain" description="Cyclic nucleotide-binding" evidence="1">
    <location>
        <begin position="1"/>
        <end position="48"/>
    </location>
</feature>
<protein>
    <submittedName>
        <fullName evidence="2">Cyclic nucleotide-binding protein</fullName>
    </submittedName>
</protein>
<dbReference type="Pfam" id="PF00027">
    <property type="entry name" value="cNMP_binding"/>
    <property type="match status" value="1"/>
</dbReference>
<dbReference type="InterPro" id="IPR018490">
    <property type="entry name" value="cNMP-bd_dom_sf"/>
</dbReference>
<keyword evidence="3" id="KW-1185">Reference proteome</keyword>
<dbReference type="EMBL" id="CP000771">
    <property type="protein sequence ID" value="ABS61155.1"/>
    <property type="molecule type" value="Genomic_DNA"/>
</dbReference>
<dbReference type="PANTHER" id="PTHR47823">
    <property type="entry name" value="ION_TRANS DOMAIN-CONTAINING PROTEIN"/>
    <property type="match status" value="1"/>
</dbReference>
<dbReference type="PROSITE" id="PS50042">
    <property type="entry name" value="CNMP_BINDING_3"/>
    <property type="match status" value="2"/>
</dbReference>
<feature type="domain" description="Cyclic nucleotide-binding" evidence="1">
    <location>
        <begin position="235"/>
        <end position="334"/>
    </location>
</feature>
<evidence type="ECO:0000259" key="1">
    <source>
        <dbReference type="PROSITE" id="PS50042"/>
    </source>
</evidence>
<gene>
    <name evidence="2" type="ordered locus">Fnod_1308</name>
</gene>
<reference evidence="2 3" key="2">
    <citation type="journal article" date="2009" name="Proc. Natl. Acad. Sci. U.S.A.">
        <title>On the chimeric nature, thermophilic origin, and phylogenetic placement of the Thermotogales.</title>
        <authorList>
            <person name="Zhaxybayeva O."/>
            <person name="Swithers K.S."/>
            <person name="Lapierre P."/>
            <person name="Fournier G.P."/>
            <person name="Bickhart D.M."/>
            <person name="DeBoy R.T."/>
            <person name="Nelson K.E."/>
            <person name="Nesbo C.L."/>
            <person name="Doolittle W.F."/>
            <person name="Gogarten J.P."/>
            <person name="Noll K.M."/>
        </authorList>
    </citation>
    <scope>NUCLEOTIDE SEQUENCE [LARGE SCALE GENOMIC DNA]</scope>
    <source>
        <strain evidence="3">ATCC 35602 / DSM 5306 / Rt17-B1</strain>
    </source>
</reference>
<dbReference type="CDD" id="cd00038">
    <property type="entry name" value="CAP_ED"/>
    <property type="match status" value="1"/>
</dbReference>
<dbReference type="STRING" id="381764.Fnod_1308"/>
<accession>A7HMM2</accession>
<organism evidence="2 3">
    <name type="scientific">Fervidobacterium nodosum (strain ATCC 35602 / DSM 5306 / Rt17-B1)</name>
    <dbReference type="NCBI Taxonomy" id="381764"/>
    <lineage>
        <taxon>Bacteria</taxon>
        <taxon>Thermotogati</taxon>
        <taxon>Thermotogota</taxon>
        <taxon>Thermotogae</taxon>
        <taxon>Thermotogales</taxon>
        <taxon>Fervidobacteriaceae</taxon>
        <taxon>Fervidobacterium</taxon>
    </lineage>
</organism>